<keyword evidence="7" id="KW-1185">Reference proteome</keyword>
<dbReference type="GO" id="GO:0003723">
    <property type="term" value="F:RNA binding"/>
    <property type="evidence" value="ECO:0007669"/>
    <property type="project" value="UniProtKB-UniRule"/>
</dbReference>
<evidence type="ECO:0000256" key="2">
    <source>
        <dbReference type="ARBA" id="ARBA00022884"/>
    </source>
</evidence>
<feature type="compositionally biased region" description="Low complexity" evidence="4">
    <location>
        <begin position="193"/>
        <end position="211"/>
    </location>
</feature>
<evidence type="ECO:0000256" key="4">
    <source>
        <dbReference type="SAM" id="MobiDB-lite"/>
    </source>
</evidence>
<evidence type="ECO:0000259" key="5">
    <source>
        <dbReference type="PROSITE" id="PS50102"/>
    </source>
</evidence>
<dbReference type="InterPro" id="IPR012677">
    <property type="entry name" value="Nucleotide-bd_a/b_plait_sf"/>
</dbReference>
<feature type="region of interest" description="Disordered" evidence="4">
    <location>
        <begin position="193"/>
        <end position="216"/>
    </location>
</feature>
<keyword evidence="1" id="KW-0597">Phosphoprotein</keyword>
<proteinExistence type="predicted"/>
<keyword evidence="2 3" id="KW-0694">RNA-binding</keyword>
<feature type="compositionally biased region" description="Low complexity" evidence="4">
    <location>
        <begin position="14"/>
        <end position="34"/>
    </location>
</feature>
<protein>
    <submittedName>
        <fullName evidence="6">RNA recognition domain-containing protein</fullName>
    </submittedName>
</protein>
<accession>A0AA38SB74</accession>
<dbReference type="InterPro" id="IPR000504">
    <property type="entry name" value="RRM_dom"/>
</dbReference>
<sequence>MNGDVLSVGAPTGATKPSFAPSSSSRASPFPTAPGATKNAMAASVFPPQAQPLRPPVTSQSNYSTLSMASARAFDRDAIASMPVGTPFAASLPSSTLSTALIRRLPRDTSEDMLKVMLTFSKDLSNIELLPPDQDDRGFRSAMLKFRTLAGAHEAKNMLDGKANITGDANMVVEILESSPTTGGRIFPNDVPVPVAPSTSASSTASSNSSARQGSRFNGLFHQPLDSLAAAPMNGYYDGSQTAAETGPYSTMYNTQSPIGNHLRPGVDSGKALIKNDTADDDETSQLLSDLHPTTDPVAYGEHNLVSQRRSTAPQIPISQMRNLSLSTNMDNVVGPSSMPPYGQGGMGHFGHATMSPTAMNGSVSHAQFGQNYRNHQFPPVNPADQNPPCNTLYVGNLPANTSEEELKAMFSKQRGYKRLCFRTKQNGPMCFVEFEDTSFATKALNELYGQPLHNSVKGGIRLSFSKNPLGVRSNQNPNQSGVGAMPGMNGMMSGTVNGFAAATGPPPGISGPPGFAGVHRGYSGLSASPSVASNPYMSAQFPTSSNVWNGSSAMAAGGPSKGFSGYNAQMYAP</sequence>
<dbReference type="CDD" id="cd12245">
    <property type="entry name" value="RRM_scw1_like"/>
    <property type="match status" value="1"/>
</dbReference>
<feature type="domain" description="RRM" evidence="5">
    <location>
        <begin position="391"/>
        <end position="468"/>
    </location>
</feature>
<gene>
    <name evidence="6" type="ORF">NKR19_g2106</name>
</gene>
<dbReference type="InterPro" id="IPR035979">
    <property type="entry name" value="RBD_domain_sf"/>
</dbReference>
<feature type="region of interest" description="Disordered" evidence="4">
    <location>
        <begin position="1"/>
        <end position="61"/>
    </location>
</feature>
<dbReference type="FunFam" id="3.30.70.330:FF:000089">
    <property type="entry name" value="RNA binding protein"/>
    <property type="match status" value="1"/>
</dbReference>
<evidence type="ECO:0000256" key="3">
    <source>
        <dbReference type="PROSITE-ProRule" id="PRU00176"/>
    </source>
</evidence>
<organism evidence="6 7">
    <name type="scientific">Coniochaeta hoffmannii</name>
    <dbReference type="NCBI Taxonomy" id="91930"/>
    <lineage>
        <taxon>Eukaryota</taxon>
        <taxon>Fungi</taxon>
        <taxon>Dikarya</taxon>
        <taxon>Ascomycota</taxon>
        <taxon>Pezizomycotina</taxon>
        <taxon>Sordariomycetes</taxon>
        <taxon>Sordariomycetidae</taxon>
        <taxon>Coniochaetales</taxon>
        <taxon>Coniochaetaceae</taxon>
        <taxon>Coniochaeta</taxon>
    </lineage>
</organism>
<name>A0AA38SB74_9PEZI</name>
<evidence type="ECO:0000313" key="7">
    <source>
        <dbReference type="Proteomes" id="UP001174691"/>
    </source>
</evidence>
<dbReference type="AlphaFoldDB" id="A0AA38SB74"/>
<evidence type="ECO:0000313" key="6">
    <source>
        <dbReference type="EMBL" id="KAJ9161636.1"/>
    </source>
</evidence>
<reference evidence="6" key="1">
    <citation type="submission" date="2022-07" db="EMBL/GenBank/DDBJ databases">
        <title>Fungi with potential for degradation of polypropylene.</title>
        <authorList>
            <person name="Gostincar C."/>
        </authorList>
    </citation>
    <scope>NUCLEOTIDE SEQUENCE</scope>
    <source>
        <strain evidence="6">EXF-13287</strain>
    </source>
</reference>
<dbReference type="Gene3D" id="3.30.70.330">
    <property type="match status" value="1"/>
</dbReference>
<dbReference type="CDD" id="cd00590">
    <property type="entry name" value="RRM_SF"/>
    <property type="match status" value="1"/>
</dbReference>
<dbReference type="SMART" id="SM00360">
    <property type="entry name" value="RRM"/>
    <property type="match status" value="2"/>
</dbReference>
<dbReference type="PANTHER" id="PTHR10501">
    <property type="entry name" value="U1 SMALL NUCLEAR RIBONUCLEOPROTEIN A/U2 SMALL NUCLEAR RIBONUCLEOPROTEIN B"/>
    <property type="match status" value="1"/>
</dbReference>
<comment type="caution">
    <text evidence="6">The sequence shown here is derived from an EMBL/GenBank/DDBJ whole genome shotgun (WGS) entry which is preliminary data.</text>
</comment>
<dbReference type="Proteomes" id="UP001174691">
    <property type="component" value="Unassembled WGS sequence"/>
</dbReference>
<dbReference type="Pfam" id="PF00076">
    <property type="entry name" value="RRM_1"/>
    <property type="match status" value="1"/>
</dbReference>
<dbReference type="PROSITE" id="PS50102">
    <property type="entry name" value="RRM"/>
    <property type="match status" value="1"/>
</dbReference>
<dbReference type="EMBL" id="JANBVN010000020">
    <property type="protein sequence ID" value="KAJ9161636.1"/>
    <property type="molecule type" value="Genomic_DNA"/>
</dbReference>
<dbReference type="SUPFAM" id="SSF54928">
    <property type="entry name" value="RNA-binding domain, RBD"/>
    <property type="match status" value="1"/>
</dbReference>
<evidence type="ECO:0000256" key="1">
    <source>
        <dbReference type="ARBA" id="ARBA00022553"/>
    </source>
</evidence>